<keyword evidence="1" id="KW-0479">Metal-binding</keyword>
<dbReference type="HOGENOM" id="CLU_009100_5_2_5"/>
<name>Q1GV18_SPHAL</name>
<dbReference type="NCBIfam" id="TIGR01480">
    <property type="entry name" value="copper_res_A"/>
    <property type="match status" value="1"/>
</dbReference>
<evidence type="ECO:0000259" key="5">
    <source>
        <dbReference type="Pfam" id="PF00394"/>
    </source>
</evidence>
<protein>
    <submittedName>
        <fullName evidence="8">Copper-resistance protein CopA</fullName>
    </submittedName>
</protein>
<dbReference type="GO" id="GO:0042597">
    <property type="term" value="C:periplasmic space"/>
    <property type="evidence" value="ECO:0007669"/>
    <property type="project" value="InterPro"/>
</dbReference>
<dbReference type="InterPro" id="IPR001117">
    <property type="entry name" value="Cu-oxidase_2nd"/>
</dbReference>
<feature type="signal peptide" evidence="4">
    <location>
        <begin position="1"/>
        <end position="29"/>
    </location>
</feature>
<keyword evidence="4" id="KW-0732">Signal</keyword>
<dbReference type="PROSITE" id="PS51257">
    <property type="entry name" value="PROKAR_LIPOPROTEIN"/>
    <property type="match status" value="1"/>
</dbReference>
<dbReference type="InterPro" id="IPR034284">
    <property type="entry name" value="CuRO_1_CopA"/>
</dbReference>
<feature type="chain" id="PRO_5004189604" evidence="4">
    <location>
        <begin position="30"/>
        <end position="590"/>
    </location>
</feature>
<keyword evidence="2" id="KW-0560">Oxidoreductase</keyword>
<dbReference type="GO" id="GO:0016491">
    <property type="term" value="F:oxidoreductase activity"/>
    <property type="evidence" value="ECO:0007669"/>
    <property type="project" value="UniProtKB-KW"/>
</dbReference>
<dbReference type="eggNOG" id="COG2132">
    <property type="taxonomic scope" value="Bacteria"/>
</dbReference>
<proteinExistence type="predicted"/>
<dbReference type="Pfam" id="PF00394">
    <property type="entry name" value="Cu-oxidase"/>
    <property type="match status" value="1"/>
</dbReference>
<dbReference type="InterPro" id="IPR006376">
    <property type="entry name" value="Cu-R_CopA"/>
</dbReference>
<dbReference type="Pfam" id="PF07731">
    <property type="entry name" value="Cu-oxidase_2"/>
    <property type="match status" value="1"/>
</dbReference>
<dbReference type="InterPro" id="IPR045087">
    <property type="entry name" value="Cu-oxidase_fam"/>
</dbReference>
<feature type="domain" description="Plastocyanin-like" evidence="7">
    <location>
        <begin position="53"/>
        <end position="163"/>
    </location>
</feature>
<evidence type="ECO:0000256" key="3">
    <source>
        <dbReference type="ARBA" id="ARBA00023008"/>
    </source>
</evidence>
<dbReference type="InterPro" id="IPR034279">
    <property type="entry name" value="CuRO_3_CopA"/>
</dbReference>
<dbReference type="GO" id="GO:0005507">
    <property type="term" value="F:copper ion binding"/>
    <property type="evidence" value="ECO:0007669"/>
    <property type="project" value="InterPro"/>
</dbReference>
<feature type="domain" description="Plastocyanin-like" evidence="6">
    <location>
        <begin position="467"/>
        <end position="586"/>
    </location>
</feature>
<evidence type="ECO:0000259" key="6">
    <source>
        <dbReference type="Pfam" id="PF07731"/>
    </source>
</evidence>
<feature type="domain" description="Plastocyanin-like" evidence="5">
    <location>
        <begin position="240"/>
        <end position="341"/>
    </location>
</feature>
<dbReference type="Gene3D" id="2.60.40.420">
    <property type="entry name" value="Cupredoxins - blue copper proteins"/>
    <property type="match status" value="3"/>
</dbReference>
<dbReference type="EMBL" id="CP000356">
    <property type="protein sequence ID" value="ABF52504.1"/>
    <property type="molecule type" value="Genomic_DNA"/>
</dbReference>
<gene>
    <name evidence="8" type="ordered locus">Sala_0784</name>
</gene>
<evidence type="ECO:0000313" key="9">
    <source>
        <dbReference type="Proteomes" id="UP000006578"/>
    </source>
</evidence>
<dbReference type="SUPFAM" id="SSF49503">
    <property type="entry name" value="Cupredoxins"/>
    <property type="match status" value="3"/>
</dbReference>
<dbReference type="InterPro" id="IPR011707">
    <property type="entry name" value="Cu-oxidase-like_N"/>
</dbReference>
<dbReference type="InterPro" id="IPR006311">
    <property type="entry name" value="TAT_signal"/>
</dbReference>
<dbReference type="CDD" id="cd13848">
    <property type="entry name" value="CuRO_1_CopA"/>
    <property type="match status" value="1"/>
</dbReference>
<reference evidence="8 9" key="1">
    <citation type="journal article" date="2009" name="Proc. Natl. Acad. Sci. U.S.A.">
        <title>The genomic basis of trophic strategy in marine bacteria.</title>
        <authorList>
            <person name="Lauro F.M."/>
            <person name="McDougald D."/>
            <person name="Thomas T."/>
            <person name="Williams T.J."/>
            <person name="Egan S."/>
            <person name="Rice S."/>
            <person name="DeMaere M.Z."/>
            <person name="Ting L."/>
            <person name="Ertan H."/>
            <person name="Johnson J."/>
            <person name="Ferriera S."/>
            <person name="Lapidus A."/>
            <person name="Anderson I."/>
            <person name="Kyrpides N."/>
            <person name="Munk A.C."/>
            <person name="Detter C."/>
            <person name="Han C.S."/>
            <person name="Brown M.V."/>
            <person name="Robb F.T."/>
            <person name="Kjelleberg S."/>
            <person name="Cavicchioli R."/>
        </authorList>
    </citation>
    <scope>NUCLEOTIDE SEQUENCE [LARGE SCALE GENOMIC DNA]</scope>
    <source>
        <strain evidence="9">DSM 13593 / LMG 18877 / RB2256</strain>
    </source>
</reference>
<dbReference type="InterPro" id="IPR002355">
    <property type="entry name" value="Cu_oxidase_Cu_BS"/>
</dbReference>
<keyword evidence="3" id="KW-0186">Copper</keyword>
<dbReference type="InterPro" id="IPR034282">
    <property type="entry name" value="CuRO_2_CopA"/>
</dbReference>
<evidence type="ECO:0000313" key="8">
    <source>
        <dbReference type="EMBL" id="ABF52504.1"/>
    </source>
</evidence>
<keyword evidence="9" id="KW-1185">Reference proteome</keyword>
<dbReference type="PROSITE" id="PS51318">
    <property type="entry name" value="TAT"/>
    <property type="match status" value="1"/>
</dbReference>
<dbReference type="InterPro" id="IPR008972">
    <property type="entry name" value="Cupredoxin"/>
</dbReference>
<evidence type="ECO:0000256" key="1">
    <source>
        <dbReference type="ARBA" id="ARBA00022723"/>
    </source>
</evidence>
<dbReference type="InterPro" id="IPR011706">
    <property type="entry name" value="Cu-oxidase_C"/>
</dbReference>
<dbReference type="KEGG" id="sal:Sala_0784"/>
<dbReference type="PROSITE" id="PS00080">
    <property type="entry name" value="MULTICOPPER_OXIDASE2"/>
    <property type="match status" value="1"/>
</dbReference>
<dbReference type="PROSITE" id="PS00079">
    <property type="entry name" value="MULTICOPPER_OXIDASE1"/>
    <property type="match status" value="1"/>
</dbReference>
<organism evidence="8 9">
    <name type="scientific">Sphingopyxis alaskensis (strain DSM 13593 / LMG 18877 / RB2256)</name>
    <name type="common">Sphingomonas alaskensis</name>
    <dbReference type="NCBI Taxonomy" id="317655"/>
    <lineage>
        <taxon>Bacteria</taxon>
        <taxon>Pseudomonadati</taxon>
        <taxon>Pseudomonadota</taxon>
        <taxon>Alphaproteobacteria</taxon>
        <taxon>Sphingomonadales</taxon>
        <taxon>Sphingomonadaceae</taxon>
        <taxon>Sphingopyxis</taxon>
    </lineage>
</organism>
<sequence>MQIDRRGFVNGALGGGALAALAACYPAWAQPVSAGIAPPLPSVSGTDIRLRIARQTLRVDGKVTRAIGINGTVPGPLIRLKEGQQARLTVVNDLDEDSSIHWHGLILPFHMDGVPGVSFPGIKPRSTFVYEFPVVQSGTYWYHSHSGLQEQLGHYGPIVIDPADADPVAFDREHVIVLSDHSRLSPHEIFRKLKVNPGHFNMQRQTLAGLLAGEDQPLKERLAWGAMRMDPTDVADVNGSTYTFLVNGYGPQDNWTALFRPGERVRLRIVNASAMTIFNVRIPGLAMTVVQADGLNVRPVDVEEFQIGVAETYDVVVTPVEDRAYTLVAEANDRSGMARATLTPRAGLFAPVPALRARPLATMKDMGMGSMAESGGGDGACTAEHAAMGHCTPAGEGAHAGHGGMDHNMRDFSVAPQVKRDPGVQSISPMPVDRMGEPGQGLEDVGHRVLTYHDLVALDRNPDVRAPSRSLDIHLTGNMERFMWSFDGVKMSDHHEPIPFTLGERVRVNLINDSMMSHPIHLHGHFFELVTGKGDHAPRKHTVIVQPGGIATFDFTADALGDWAFHCHLLYHMHAGMMRVVSVRPKGEAA</sequence>
<dbReference type="PANTHER" id="PTHR11709">
    <property type="entry name" value="MULTI-COPPER OXIDASE"/>
    <property type="match status" value="1"/>
</dbReference>
<evidence type="ECO:0000259" key="7">
    <source>
        <dbReference type="Pfam" id="PF07732"/>
    </source>
</evidence>
<dbReference type="STRING" id="317655.Sala_0784"/>
<dbReference type="InterPro" id="IPR033138">
    <property type="entry name" value="Cu_oxidase_CS"/>
</dbReference>
<dbReference type="CDD" id="cd13874">
    <property type="entry name" value="CuRO_2_CopA"/>
    <property type="match status" value="1"/>
</dbReference>
<dbReference type="Proteomes" id="UP000006578">
    <property type="component" value="Chromosome"/>
</dbReference>
<evidence type="ECO:0000256" key="4">
    <source>
        <dbReference type="SAM" id="SignalP"/>
    </source>
</evidence>
<dbReference type="PANTHER" id="PTHR11709:SF394">
    <property type="entry name" value="FI03373P-RELATED"/>
    <property type="match status" value="1"/>
</dbReference>
<accession>Q1GV18</accession>
<dbReference type="CDD" id="cd13896">
    <property type="entry name" value="CuRO_3_CopA"/>
    <property type="match status" value="1"/>
</dbReference>
<dbReference type="Pfam" id="PF07732">
    <property type="entry name" value="Cu-oxidase_3"/>
    <property type="match status" value="1"/>
</dbReference>
<dbReference type="AlphaFoldDB" id="Q1GV18"/>
<evidence type="ECO:0000256" key="2">
    <source>
        <dbReference type="ARBA" id="ARBA00023002"/>
    </source>
</evidence>